<comment type="caution">
    <text evidence="3">The sequence shown here is derived from an EMBL/GenBank/DDBJ whole genome shotgun (WGS) entry which is preliminary data.</text>
</comment>
<keyword evidence="4" id="KW-1185">Reference proteome</keyword>
<sequence>MGPIRFRDKGRKVLAVQIVTKRLTLRRPAPADIDAIFALHHDPEACAHNPSDLLATHADAEERFARWDEHWRRHSFGYWAIDDRESARTLGFSGLKVVRFREREVLNLFYRLDPAAWGAGYATEVATAVVAWAGEHLPDWPILARVRPENIASQKVALNSGLTRAEHLDEPGEDGPDWMFTAN</sequence>
<gene>
    <name evidence="3" type="ORF">Ahu01nite_047090</name>
</gene>
<dbReference type="InterPro" id="IPR051531">
    <property type="entry name" value="N-acetyltransferase"/>
</dbReference>
<dbReference type="PANTHER" id="PTHR43792">
    <property type="entry name" value="GNAT FAMILY, PUTATIVE (AFU_ORTHOLOGUE AFUA_3G00765)-RELATED-RELATED"/>
    <property type="match status" value="1"/>
</dbReference>
<dbReference type="Pfam" id="PF13302">
    <property type="entry name" value="Acetyltransf_3"/>
    <property type="match status" value="1"/>
</dbReference>
<accession>A0ABQ3ZTW7</accession>
<dbReference type="InterPro" id="IPR000182">
    <property type="entry name" value="GNAT_dom"/>
</dbReference>
<evidence type="ECO:0000313" key="3">
    <source>
        <dbReference type="EMBL" id="GIE21607.1"/>
    </source>
</evidence>
<dbReference type="SUPFAM" id="SSF55729">
    <property type="entry name" value="Acyl-CoA N-acyltransferases (Nat)"/>
    <property type="match status" value="1"/>
</dbReference>
<feature type="domain" description="N-acetyltransferase" evidence="2">
    <location>
        <begin position="23"/>
        <end position="183"/>
    </location>
</feature>
<name>A0ABQ3ZTW7_9ACTN</name>
<evidence type="ECO:0000256" key="1">
    <source>
        <dbReference type="SAM" id="MobiDB-lite"/>
    </source>
</evidence>
<dbReference type="PROSITE" id="PS51186">
    <property type="entry name" value="GNAT"/>
    <property type="match status" value="1"/>
</dbReference>
<dbReference type="EMBL" id="BOMN01000057">
    <property type="protein sequence ID" value="GIE21607.1"/>
    <property type="molecule type" value="Genomic_DNA"/>
</dbReference>
<feature type="region of interest" description="Disordered" evidence="1">
    <location>
        <begin position="164"/>
        <end position="183"/>
    </location>
</feature>
<dbReference type="PANTHER" id="PTHR43792:SF1">
    <property type="entry name" value="N-ACETYLTRANSFERASE DOMAIN-CONTAINING PROTEIN"/>
    <property type="match status" value="1"/>
</dbReference>
<dbReference type="InterPro" id="IPR016181">
    <property type="entry name" value="Acyl_CoA_acyltransferase"/>
</dbReference>
<reference evidence="3 4" key="1">
    <citation type="submission" date="2021-01" db="EMBL/GenBank/DDBJ databases">
        <title>Whole genome shotgun sequence of Actinoplanes humidus NBRC 14915.</title>
        <authorList>
            <person name="Komaki H."/>
            <person name="Tamura T."/>
        </authorList>
    </citation>
    <scope>NUCLEOTIDE SEQUENCE [LARGE SCALE GENOMIC DNA]</scope>
    <source>
        <strain evidence="3 4">NBRC 14915</strain>
    </source>
</reference>
<organism evidence="3 4">
    <name type="scientific">Winogradskya humida</name>
    <dbReference type="NCBI Taxonomy" id="113566"/>
    <lineage>
        <taxon>Bacteria</taxon>
        <taxon>Bacillati</taxon>
        <taxon>Actinomycetota</taxon>
        <taxon>Actinomycetes</taxon>
        <taxon>Micromonosporales</taxon>
        <taxon>Micromonosporaceae</taxon>
        <taxon>Winogradskya</taxon>
    </lineage>
</organism>
<dbReference type="Gene3D" id="3.40.630.30">
    <property type="match status" value="1"/>
</dbReference>
<evidence type="ECO:0000259" key="2">
    <source>
        <dbReference type="PROSITE" id="PS51186"/>
    </source>
</evidence>
<protein>
    <recommendedName>
        <fullName evidence="2">N-acetyltransferase domain-containing protein</fullName>
    </recommendedName>
</protein>
<dbReference type="Proteomes" id="UP000603200">
    <property type="component" value="Unassembled WGS sequence"/>
</dbReference>
<evidence type="ECO:0000313" key="4">
    <source>
        <dbReference type="Proteomes" id="UP000603200"/>
    </source>
</evidence>
<proteinExistence type="predicted"/>